<sequence>MLGKKRPKSRPWLELETRTELVEGQLEKRTQISPRLAWPKTHALEEGCARGRGLLQGHVACLGVCAGWRLTNPKMPRGE</sequence>
<evidence type="ECO:0000313" key="1">
    <source>
        <dbReference type="EMBL" id="GMN60421.1"/>
    </source>
</evidence>
<dbReference type="EMBL" id="BTGU01000098">
    <property type="protein sequence ID" value="GMN60421.1"/>
    <property type="molecule type" value="Genomic_DNA"/>
</dbReference>
<evidence type="ECO:0000313" key="2">
    <source>
        <dbReference type="Proteomes" id="UP001187192"/>
    </source>
</evidence>
<proteinExistence type="predicted"/>
<keyword evidence="2" id="KW-1185">Reference proteome</keyword>
<protein>
    <submittedName>
        <fullName evidence="1">Uncharacterized protein</fullName>
    </submittedName>
</protein>
<comment type="caution">
    <text evidence="1">The sequence shown here is derived from an EMBL/GenBank/DDBJ whole genome shotgun (WGS) entry which is preliminary data.</text>
</comment>
<reference evidence="1" key="1">
    <citation type="submission" date="2023-07" db="EMBL/GenBank/DDBJ databases">
        <title>draft genome sequence of fig (Ficus carica).</title>
        <authorList>
            <person name="Takahashi T."/>
            <person name="Nishimura K."/>
        </authorList>
    </citation>
    <scope>NUCLEOTIDE SEQUENCE</scope>
</reference>
<gene>
    <name evidence="1" type="ORF">TIFTF001_029505</name>
</gene>
<organism evidence="1 2">
    <name type="scientific">Ficus carica</name>
    <name type="common">Common fig</name>
    <dbReference type="NCBI Taxonomy" id="3494"/>
    <lineage>
        <taxon>Eukaryota</taxon>
        <taxon>Viridiplantae</taxon>
        <taxon>Streptophyta</taxon>
        <taxon>Embryophyta</taxon>
        <taxon>Tracheophyta</taxon>
        <taxon>Spermatophyta</taxon>
        <taxon>Magnoliopsida</taxon>
        <taxon>eudicotyledons</taxon>
        <taxon>Gunneridae</taxon>
        <taxon>Pentapetalae</taxon>
        <taxon>rosids</taxon>
        <taxon>fabids</taxon>
        <taxon>Rosales</taxon>
        <taxon>Moraceae</taxon>
        <taxon>Ficeae</taxon>
        <taxon>Ficus</taxon>
    </lineage>
</organism>
<dbReference type="AlphaFoldDB" id="A0AA88DSN7"/>
<dbReference type="Proteomes" id="UP001187192">
    <property type="component" value="Unassembled WGS sequence"/>
</dbReference>
<accession>A0AA88DSN7</accession>
<name>A0AA88DSN7_FICCA</name>